<dbReference type="STRING" id="1388766.A0A017SCG8"/>
<evidence type="ECO:0000256" key="5">
    <source>
        <dbReference type="ARBA" id="ARBA00022729"/>
    </source>
</evidence>
<dbReference type="InterPro" id="IPR017853">
    <property type="entry name" value="GH"/>
</dbReference>
<dbReference type="UniPathway" id="UPA00696"/>
<dbReference type="Pfam" id="PF14310">
    <property type="entry name" value="Fn3-like"/>
    <property type="match status" value="1"/>
</dbReference>
<dbReference type="HOGENOM" id="CLU_004542_2_0_1"/>
<evidence type="ECO:0000256" key="4">
    <source>
        <dbReference type="ARBA" id="ARBA00012744"/>
    </source>
</evidence>
<evidence type="ECO:0000256" key="13">
    <source>
        <dbReference type="SAM" id="SignalP"/>
    </source>
</evidence>
<evidence type="ECO:0000256" key="6">
    <source>
        <dbReference type="ARBA" id="ARBA00022801"/>
    </source>
</evidence>
<evidence type="ECO:0000256" key="12">
    <source>
        <dbReference type="RuleBase" id="RU361161"/>
    </source>
</evidence>
<evidence type="ECO:0000256" key="8">
    <source>
        <dbReference type="ARBA" id="ARBA00023180"/>
    </source>
</evidence>
<evidence type="ECO:0000313" key="15">
    <source>
        <dbReference type="EMBL" id="EYE94334.1"/>
    </source>
</evidence>
<dbReference type="SUPFAM" id="SSF52279">
    <property type="entry name" value="Beta-D-glucan exohydrolase, C-terminal domain"/>
    <property type="match status" value="1"/>
</dbReference>
<dbReference type="PANTHER" id="PTHR42715">
    <property type="entry name" value="BETA-GLUCOSIDASE"/>
    <property type="match status" value="1"/>
</dbReference>
<keyword evidence="6 12" id="KW-0378">Hydrolase</keyword>
<organism evidence="15 16">
    <name type="scientific">Aspergillus ruber (strain CBS 135680)</name>
    <dbReference type="NCBI Taxonomy" id="1388766"/>
    <lineage>
        <taxon>Eukaryota</taxon>
        <taxon>Fungi</taxon>
        <taxon>Dikarya</taxon>
        <taxon>Ascomycota</taxon>
        <taxon>Pezizomycotina</taxon>
        <taxon>Eurotiomycetes</taxon>
        <taxon>Eurotiomycetidae</taxon>
        <taxon>Eurotiales</taxon>
        <taxon>Aspergillaceae</taxon>
        <taxon>Aspergillus</taxon>
        <taxon>Aspergillus subgen. Aspergillus</taxon>
    </lineage>
</organism>
<dbReference type="FunFam" id="3.40.50.1700:FF:000003">
    <property type="entry name" value="Probable beta-glucosidase"/>
    <property type="match status" value="1"/>
</dbReference>
<dbReference type="Gene3D" id="3.40.50.1700">
    <property type="entry name" value="Glycoside hydrolase family 3 C-terminal domain"/>
    <property type="match status" value="1"/>
</dbReference>
<dbReference type="RefSeq" id="XP_040638022.1">
    <property type="nucleotide sequence ID" value="XM_040785769.1"/>
</dbReference>
<dbReference type="InterPro" id="IPR036881">
    <property type="entry name" value="Glyco_hydro_3_C_sf"/>
</dbReference>
<dbReference type="Gene3D" id="3.20.20.300">
    <property type="entry name" value="Glycoside hydrolase, family 3, N-terminal domain"/>
    <property type="match status" value="1"/>
</dbReference>
<keyword evidence="8" id="KW-0325">Glycoprotein</keyword>
<dbReference type="PANTHER" id="PTHR42715:SF29">
    <property type="entry name" value="BETA-GLUCOSIDASE A-RELATED"/>
    <property type="match status" value="1"/>
</dbReference>
<evidence type="ECO:0000259" key="14">
    <source>
        <dbReference type="SMART" id="SM01217"/>
    </source>
</evidence>
<comment type="catalytic activity">
    <reaction evidence="1 12">
        <text>Hydrolysis of terminal, non-reducing beta-D-glucosyl residues with release of beta-D-glucose.</text>
        <dbReference type="EC" id="3.2.1.21"/>
    </reaction>
</comment>
<dbReference type="SMART" id="SM01217">
    <property type="entry name" value="Fn3_like"/>
    <property type="match status" value="1"/>
</dbReference>
<keyword evidence="5 13" id="KW-0732">Signal</keyword>
<dbReference type="EC" id="3.2.1.21" evidence="4 12"/>
<keyword evidence="16" id="KW-1185">Reference proteome</keyword>
<feature type="signal peptide" evidence="13">
    <location>
        <begin position="1"/>
        <end position="18"/>
    </location>
</feature>
<dbReference type="InterPro" id="IPR002772">
    <property type="entry name" value="Glyco_hydro_3_C"/>
</dbReference>
<sequence>MKLGWLEFVAVTASVAQAKDLAYSPPYYPSPWADGQPAEWSDAYKRAVDIVSNMTLAEKVNLTTGTGWQLEECVGQTGSVPRLGIWGICLQDSPLGIRYGDHSSGFPAGLNVAATWDRKLAYLRGEAMGQEFNDKGIDVQLGPVAGPIGRSPDGGRNWEGFAPDPVLTGVLMAETIKGIQDAGVIATAKHYIGNEQEHFRQVSEALDYGYNITETVSSNIDDKTMHELYLWPFADAVRAGVGSVMCSYNQINNSYGCQNSYLLNNLLKHELGFQGFVMTDWGAHHSGVASTLAGTDMSMPGDISFDDGMSYFGPNLTVAVLNGTVPEWRVDDMAVRIMSAFYKVGRDRQRTPPNFSSWTNDEYSYAHSAVQEGWKQVNQHINVQCNHSEIIREVGEASTVLLKNKGALPLTGDEGSVGILGEDAGSNPYGANGCEDRGCDDGTLAMAWGSGSAEFPYLVTPEQAIQNEILNRDVKHPVYAVTDNWALDQMASIASQSDVSLVFVNANAGEGFLVVDGNEGDRNNITLWKNGENVIKTVSENCNNTIVIMHTVGPVLIDQWYDNPNITAIVWAGLPGQESGNAIANVLYGRVNPGGKSPFTWGKSREAYGAPLLTETNNGIGAPQVDFTEGQFIDYRRFDKYNETPIYEFGYGLSYTTFNYSNLHVQALNASRYVPTTGKTSAAPKLGEVGKASNYVFPDGFERTTKFIYPWLNSTDLKESANDPEYGLEISKYIPENAQDGSAQPRLPASGGQGGNTGLYDELFRVSATIKNTGKVAGDEVPQLYVSLGGPNEPKVVLRNFDRITLQPGQEVVWSKTLTRRDLSNWDVSAQDWAITQHTKKVFVGSSSRKLPLRASLPRVQ</sequence>
<dbReference type="InterPro" id="IPR036962">
    <property type="entry name" value="Glyco_hydro_3_N_sf"/>
</dbReference>
<evidence type="ECO:0000256" key="1">
    <source>
        <dbReference type="ARBA" id="ARBA00000448"/>
    </source>
</evidence>
<dbReference type="EMBL" id="KK088426">
    <property type="protein sequence ID" value="EYE94334.1"/>
    <property type="molecule type" value="Genomic_DNA"/>
</dbReference>
<dbReference type="InterPro" id="IPR026891">
    <property type="entry name" value="Fn3-like"/>
</dbReference>
<dbReference type="OrthoDB" id="416222at2759"/>
<evidence type="ECO:0000313" key="16">
    <source>
        <dbReference type="Proteomes" id="UP000019804"/>
    </source>
</evidence>
<evidence type="ECO:0000256" key="10">
    <source>
        <dbReference type="ARBA" id="ARBA00023295"/>
    </source>
</evidence>
<dbReference type="SUPFAM" id="SSF51445">
    <property type="entry name" value="(Trans)glycosidases"/>
    <property type="match status" value="1"/>
</dbReference>
<dbReference type="FunFam" id="3.20.20.300:FF:000002">
    <property type="entry name" value="Probable beta-glucosidase"/>
    <property type="match status" value="1"/>
</dbReference>
<dbReference type="GO" id="GO:0030245">
    <property type="term" value="P:cellulose catabolic process"/>
    <property type="evidence" value="ECO:0007669"/>
    <property type="project" value="UniProtKB-UniPathway"/>
</dbReference>
<feature type="domain" description="Fibronectin type III-like" evidence="14">
    <location>
        <begin position="780"/>
        <end position="848"/>
    </location>
</feature>
<dbReference type="FunFam" id="2.60.40.10:FF:001391">
    <property type="entry name" value="Beta-glucosidase"/>
    <property type="match status" value="1"/>
</dbReference>
<evidence type="ECO:0000256" key="11">
    <source>
        <dbReference type="ARBA" id="ARBA00023326"/>
    </source>
</evidence>
<comment type="similarity">
    <text evidence="3 12">Belongs to the glycosyl hydrolase 3 family.</text>
</comment>
<keyword evidence="7" id="KW-0136">Cellulose degradation</keyword>
<keyword evidence="10 12" id="KW-0326">Glycosidase</keyword>
<dbReference type="InterPro" id="IPR013783">
    <property type="entry name" value="Ig-like_fold"/>
</dbReference>
<dbReference type="Pfam" id="PF01915">
    <property type="entry name" value="Glyco_hydro_3_C"/>
    <property type="match status" value="1"/>
</dbReference>
<evidence type="ECO:0000256" key="9">
    <source>
        <dbReference type="ARBA" id="ARBA00023277"/>
    </source>
</evidence>
<dbReference type="AlphaFoldDB" id="A0A017SCG8"/>
<keyword evidence="9 12" id="KW-0119">Carbohydrate metabolism</keyword>
<accession>A0A017SCG8</accession>
<reference evidence="16" key="1">
    <citation type="journal article" date="2014" name="Nat. Commun.">
        <title>Genomic adaptations of the halophilic Dead Sea filamentous fungus Eurotium rubrum.</title>
        <authorList>
            <person name="Kis-Papo T."/>
            <person name="Weig A.R."/>
            <person name="Riley R."/>
            <person name="Persoh D."/>
            <person name="Salamov A."/>
            <person name="Sun H."/>
            <person name="Lipzen A."/>
            <person name="Wasser S.P."/>
            <person name="Rambold G."/>
            <person name="Grigoriev I.V."/>
            <person name="Nevo E."/>
        </authorList>
    </citation>
    <scope>NUCLEOTIDE SEQUENCE [LARGE SCALE GENOMIC DNA]</scope>
    <source>
        <strain evidence="16">CBS 135680</strain>
    </source>
</reference>
<feature type="chain" id="PRO_5001495564" description="beta-glucosidase" evidence="13">
    <location>
        <begin position="19"/>
        <end position="861"/>
    </location>
</feature>
<keyword evidence="11 12" id="KW-0624">Polysaccharide degradation</keyword>
<evidence type="ECO:0000256" key="3">
    <source>
        <dbReference type="ARBA" id="ARBA00005336"/>
    </source>
</evidence>
<dbReference type="InterPro" id="IPR050288">
    <property type="entry name" value="Cellulose_deg_GH3"/>
</dbReference>
<evidence type="ECO:0000256" key="7">
    <source>
        <dbReference type="ARBA" id="ARBA00023001"/>
    </source>
</evidence>
<evidence type="ECO:0000256" key="2">
    <source>
        <dbReference type="ARBA" id="ARBA00004987"/>
    </source>
</evidence>
<dbReference type="InterPro" id="IPR001764">
    <property type="entry name" value="Glyco_hydro_3_N"/>
</dbReference>
<dbReference type="GO" id="GO:0008422">
    <property type="term" value="F:beta-glucosidase activity"/>
    <property type="evidence" value="ECO:0007669"/>
    <property type="project" value="UniProtKB-EC"/>
</dbReference>
<dbReference type="GeneID" id="63700893"/>
<dbReference type="Proteomes" id="UP000019804">
    <property type="component" value="Unassembled WGS sequence"/>
</dbReference>
<protein>
    <recommendedName>
        <fullName evidence="4 12">beta-glucosidase</fullName>
        <ecNumber evidence="4 12">3.2.1.21</ecNumber>
    </recommendedName>
</protein>
<dbReference type="InterPro" id="IPR019800">
    <property type="entry name" value="Glyco_hydro_3_AS"/>
</dbReference>
<gene>
    <name evidence="15" type="ORF">EURHEDRAFT_501823</name>
</gene>
<dbReference type="Pfam" id="PF00933">
    <property type="entry name" value="Glyco_hydro_3"/>
    <property type="match status" value="1"/>
</dbReference>
<dbReference type="PRINTS" id="PR00133">
    <property type="entry name" value="GLHYDRLASE3"/>
</dbReference>
<comment type="pathway">
    <text evidence="2 12">Glycan metabolism; cellulose degradation.</text>
</comment>
<name>A0A017SCG8_ASPRC</name>
<dbReference type="PROSITE" id="PS00775">
    <property type="entry name" value="GLYCOSYL_HYDROL_F3"/>
    <property type="match status" value="1"/>
</dbReference>
<proteinExistence type="inferred from homology"/>
<dbReference type="Gene3D" id="2.60.40.10">
    <property type="entry name" value="Immunoglobulins"/>
    <property type="match status" value="1"/>
</dbReference>